<feature type="transmembrane region" description="Helical" evidence="5">
    <location>
        <begin position="334"/>
        <end position="353"/>
    </location>
</feature>
<proteinExistence type="predicted"/>
<dbReference type="EMBL" id="FUWX01000004">
    <property type="protein sequence ID" value="SJZ38510.1"/>
    <property type="molecule type" value="Genomic_DNA"/>
</dbReference>
<evidence type="ECO:0000256" key="5">
    <source>
        <dbReference type="SAM" id="Phobius"/>
    </source>
</evidence>
<feature type="transmembrane region" description="Helical" evidence="5">
    <location>
        <begin position="235"/>
        <end position="264"/>
    </location>
</feature>
<evidence type="ECO:0000313" key="7">
    <source>
        <dbReference type="Proteomes" id="UP000191153"/>
    </source>
</evidence>
<dbReference type="GO" id="GO:0016020">
    <property type="term" value="C:membrane"/>
    <property type="evidence" value="ECO:0007669"/>
    <property type="project" value="UniProtKB-SubCell"/>
</dbReference>
<protein>
    <submittedName>
        <fullName evidence="6">Serine/threonine exchange transporter, LAT family</fullName>
    </submittedName>
</protein>
<reference evidence="6 7" key="1">
    <citation type="submission" date="2017-02" db="EMBL/GenBank/DDBJ databases">
        <authorList>
            <person name="Peterson S.W."/>
        </authorList>
    </citation>
    <scope>NUCLEOTIDE SEQUENCE [LARGE SCALE GENOMIC DNA]</scope>
    <source>
        <strain evidence="6 7">ATCC 700028</strain>
    </source>
</reference>
<dbReference type="OrthoDB" id="178667at2"/>
<evidence type="ECO:0000256" key="1">
    <source>
        <dbReference type="ARBA" id="ARBA00004141"/>
    </source>
</evidence>
<evidence type="ECO:0000256" key="2">
    <source>
        <dbReference type="ARBA" id="ARBA00022692"/>
    </source>
</evidence>
<keyword evidence="7" id="KW-1185">Reference proteome</keyword>
<feature type="transmembrane region" description="Helical" evidence="5">
    <location>
        <begin position="390"/>
        <end position="410"/>
    </location>
</feature>
<dbReference type="PIRSF" id="PIRSF006060">
    <property type="entry name" value="AA_transporter"/>
    <property type="match status" value="1"/>
</dbReference>
<feature type="transmembrane region" description="Helical" evidence="5">
    <location>
        <begin position="156"/>
        <end position="175"/>
    </location>
</feature>
<name>A0A1T4K7T7_9FUSO</name>
<dbReference type="PANTHER" id="PTHR11785:SF512">
    <property type="entry name" value="SOBREMESA, ISOFORM B"/>
    <property type="match status" value="1"/>
</dbReference>
<accession>A0A1T4K7T7</accession>
<dbReference type="PANTHER" id="PTHR11785">
    <property type="entry name" value="AMINO ACID TRANSPORTER"/>
    <property type="match status" value="1"/>
</dbReference>
<feature type="transmembrane region" description="Helical" evidence="5">
    <location>
        <begin position="284"/>
        <end position="302"/>
    </location>
</feature>
<dbReference type="RefSeq" id="WP_078692912.1">
    <property type="nucleotide sequence ID" value="NZ_FUWX01000004.1"/>
</dbReference>
<evidence type="ECO:0000313" key="6">
    <source>
        <dbReference type="EMBL" id="SJZ38510.1"/>
    </source>
</evidence>
<dbReference type="InterPro" id="IPR050598">
    <property type="entry name" value="AminoAcid_Transporter"/>
</dbReference>
<dbReference type="InterPro" id="IPR002293">
    <property type="entry name" value="AA/rel_permease1"/>
</dbReference>
<feature type="transmembrane region" description="Helical" evidence="5">
    <location>
        <begin position="416"/>
        <end position="437"/>
    </location>
</feature>
<keyword evidence="4 5" id="KW-0472">Membrane</keyword>
<gene>
    <name evidence="6" type="ORF">SAMN02745174_00377</name>
</gene>
<dbReference type="Gene3D" id="1.20.1740.10">
    <property type="entry name" value="Amino acid/polyamine transporter I"/>
    <property type="match status" value="1"/>
</dbReference>
<evidence type="ECO:0000256" key="4">
    <source>
        <dbReference type="ARBA" id="ARBA00023136"/>
    </source>
</evidence>
<feature type="transmembrane region" description="Helical" evidence="5">
    <location>
        <begin position="87"/>
        <end position="112"/>
    </location>
</feature>
<feature type="transmembrane region" description="Helical" evidence="5">
    <location>
        <begin position="7"/>
        <end position="30"/>
    </location>
</feature>
<dbReference type="Proteomes" id="UP000191153">
    <property type="component" value="Unassembled WGS sequence"/>
</dbReference>
<dbReference type="Pfam" id="PF13520">
    <property type="entry name" value="AA_permease_2"/>
    <property type="match status" value="1"/>
</dbReference>
<feature type="transmembrane region" description="Helical" evidence="5">
    <location>
        <begin position="195"/>
        <end position="214"/>
    </location>
</feature>
<feature type="transmembrane region" description="Helical" evidence="5">
    <location>
        <begin position="124"/>
        <end position="144"/>
    </location>
</feature>
<organism evidence="6 7">
    <name type="scientific">Cetobacterium ceti</name>
    <dbReference type="NCBI Taxonomy" id="180163"/>
    <lineage>
        <taxon>Bacteria</taxon>
        <taxon>Fusobacteriati</taxon>
        <taxon>Fusobacteriota</taxon>
        <taxon>Fusobacteriia</taxon>
        <taxon>Fusobacteriales</taxon>
        <taxon>Fusobacteriaceae</taxon>
        <taxon>Cetobacterium</taxon>
    </lineage>
</organism>
<dbReference type="GO" id="GO:0015179">
    <property type="term" value="F:L-amino acid transmembrane transporter activity"/>
    <property type="evidence" value="ECO:0007669"/>
    <property type="project" value="TreeGrafter"/>
</dbReference>
<dbReference type="AlphaFoldDB" id="A0A1T4K7T7"/>
<dbReference type="STRING" id="180163.SAMN02745174_00377"/>
<keyword evidence="3 5" id="KW-1133">Transmembrane helix</keyword>
<evidence type="ECO:0000256" key="3">
    <source>
        <dbReference type="ARBA" id="ARBA00022989"/>
    </source>
</evidence>
<keyword evidence="2 5" id="KW-0812">Transmembrane</keyword>
<sequence>MEKLSRNFGFFTVFTTVVGMVIGSGIFVRASSIFQLTGAPGIALALWAVAGLVSLAAGLTIAELGAAIPETGALISWIEKVFGKKMAYIYGWTQVVLYLPATMAALGIVFGSQVSLFFGLNPDIYSIIIGIGTIIFLGILNSLSSKLGGHLQIVSTIGKLLPIFAIIICGFLYGAEHQSYNLTPFINLDPVPGKSLFVSLGAAMTAIIFAYDGWIGCGTLAGEVKNPGKTLPKAISIGLVLIGIVYIAINIAFLMVMPAGALAQTQTPANDVARILFGNLGEKIVGIAILISIFGTINGYMLTSIRVPYAMAIEGMLPYSEVLGKVDKKTGTPFNSSIFFVILSILFCFTGKFDLLADMTMFVIWIFYIMAFLAVIILRKKDPQLKREYLVPLYPITPIIAIIGGVYVIVATFLNMPYYSLGAIVLSILGLPMYIYLERKKSKNLVLEVN</sequence>
<comment type="subcellular location">
    <subcellularLocation>
        <location evidence="1">Membrane</location>
        <topology evidence="1">Multi-pass membrane protein</topology>
    </subcellularLocation>
</comment>
<feature type="transmembrane region" description="Helical" evidence="5">
    <location>
        <begin position="42"/>
        <end position="66"/>
    </location>
</feature>
<feature type="transmembrane region" description="Helical" evidence="5">
    <location>
        <begin position="359"/>
        <end position="378"/>
    </location>
</feature>